<dbReference type="SUPFAM" id="SSF55874">
    <property type="entry name" value="ATPase domain of HSP90 chaperone/DNA topoisomerase II/histidine kinase"/>
    <property type="match status" value="1"/>
</dbReference>
<dbReference type="InterPro" id="IPR029151">
    <property type="entry name" value="Sensor-like_sf"/>
</dbReference>
<comment type="catalytic activity">
    <reaction evidence="1">
        <text>ATP + protein L-histidine = ADP + protein N-phospho-L-histidine.</text>
        <dbReference type="EC" id="2.7.13.3"/>
    </reaction>
</comment>
<sequence>MNYKKDTYRFISIFTSFLIIAVFLASLYIVKKEKTLTTEIYDSLVEDIKKSTQTLIDNKKNANMAISIPLVRDASIINAIKTNNFDSLDLETLSLQLRENTNYKNLWMHIFDKNGESLYRSWLKNQKEFPQSSKKINSSNKEIKKFIEVYEFGLGFKAIVPIKENGENIAYLESITKFNSISKSIKSHGFEAIVVANKKYKNKIKYPFSKKFVGSYYVANLDASAKILDDLSEKKIDKLLQIGNHSIYNEYLFTKVKVENDLAYILLFKKLDTIDTKTISDFKTQAFMLILFLVVVLIFIIVVYSYSNYMKNMNKLNKNLIRSVRKIKSQKNKTQLLLDSQLNIIVITDGEEIINSNQQLLNFFPQFKTLKEFKNEYTCVCTRFVPFENDESYILEKDYDGLNWAEYILANPQGSFKAAMYNSEDELRHFKLNVSQNNVDSFIIVTLTDITHEINLQEESKQKDKLIFQQNKMASIAQMLHNIAHQWRQPLNVITTSASSLQFYKQMGKLEDNDLDESCSLIVSKAKFLSNTIENFRNFFEIDESLQRKSISEVVFQTIEYIDSILLENKIILEFEVQNDLQINIYENEFKQALLKVLENSIDSLKKQTVEKRVIYISIKDKTLCIKDSGEGVDEEILEKIFEPYFTTKHKAQGVGLGLYMVQEILTKQMNFKISLKNCEFKYKEETLKGLEFSVDLKQDS</sequence>
<feature type="transmembrane region" description="Helical" evidence="13">
    <location>
        <begin position="7"/>
        <end position="30"/>
    </location>
</feature>
<gene>
    <name evidence="15" type="ORF">NJU99_03625</name>
</gene>
<dbReference type="RefSeq" id="WP_254577368.1">
    <property type="nucleotide sequence ID" value="NZ_CP100595.1"/>
</dbReference>
<evidence type="ECO:0000256" key="1">
    <source>
        <dbReference type="ARBA" id="ARBA00000085"/>
    </source>
</evidence>
<dbReference type="PROSITE" id="PS50109">
    <property type="entry name" value="HIS_KIN"/>
    <property type="match status" value="1"/>
</dbReference>
<dbReference type="InterPro" id="IPR004358">
    <property type="entry name" value="Sig_transdc_His_kin-like_C"/>
</dbReference>
<evidence type="ECO:0000256" key="11">
    <source>
        <dbReference type="ARBA" id="ARBA00022989"/>
    </source>
</evidence>
<dbReference type="Gene3D" id="3.30.565.10">
    <property type="entry name" value="Histidine kinase-like ATPase, C-terminal domain"/>
    <property type="match status" value="1"/>
</dbReference>
<feature type="domain" description="Histidine kinase" evidence="14">
    <location>
        <begin position="482"/>
        <end position="701"/>
    </location>
</feature>
<keyword evidence="12" id="KW-0902">Two-component regulatory system</keyword>
<evidence type="ECO:0000313" key="16">
    <source>
        <dbReference type="Proteomes" id="UP001060012"/>
    </source>
</evidence>
<dbReference type="InterPro" id="IPR036097">
    <property type="entry name" value="HisK_dim/P_sf"/>
</dbReference>
<keyword evidence="4" id="KW-1003">Cell membrane</keyword>
<dbReference type="InterPro" id="IPR003661">
    <property type="entry name" value="HisK_dim/P_dom"/>
</dbReference>
<dbReference type="InterPro" id="IPR005467">
    <property type="entry name" value="His_kinase_dom"/>
</dbReference>
<dbReference type="PANTHER" id="PTHR43065">
    <property type="entry name" value="SENSOR HISTIDINE KINASE"/>
    <property type="match status" value="1"/>
</dbReference>
<evidence type="ECO:0000256" key="10">
    <source>
        <dbReference type="ARBA" id="ARBA00022840"/>
    </source>
</evidence>
<keyword evidence="7 13" id="KW-0812">Transmembrane</keyword>
<evidence type="ECO:0000256" key="13">
    <source>
        <dbReference type="SAM" id="Phobius"/>
    </source>
</evidence>
<dbReference type="InterPro" id="IPR036890">
    <property type="entry name" value="HATPase_C_sf"/>
</dbReference>
<evidence type="ECO:0000259" key="14">
    <source>
        <dbReference type="PROSITE" id="PS50109"/>
    </source>
</evidence>
<evidence type="ECO:0000256" key="3">
    <source>
        <dbReference type="ARBA" id="ARBA00012438"/>
    </source>
</evidence>
<evidence type="ECO:0000256" key="7">
    <source>
        <dbReference type="ARBA" id="ARBA00022692"/>
    </source>
</evidence>
<evidence type="ECO:0000256" key="4">
    <source>
        <dbReference type="ARBA" id="ARBA00022475"/>
    </source>
</evidence>
<keyword evidence="16" id="KW-1185">Reference proteome</keyword>
<dbReference type="Gene3D" id="1.10.287.130">
    <property type="match status" value="1"/>
</dbReference>
<dbReference type="EC" id="2.7.13.3" evidence="3"/>
<accession>A0ABY5E4V6</accession>
<dbReference type="EMBL" id="CP100595">
    <property type="protein sequence ID" value="UTJ07189.1"/>
    <property type="molecule type" value="Genomic_DNA"/>
</dbReference>
<keyword evidence="13" id="KW-0472">Membrane</keyword>
<keyword evidence="8" id="KW-0547">Nucleotide-binding</keyword>
<dbReference type="SUPFAM" id="SSF103190">
    <property type="entry name" value="Sensory domain-like"/>
    <property type="match status" value="1"/>
</dbReference>
<keyword evidence="10 15" id="KW-0067">ATP-binding</keyword>
<evidence type="ECO:0000313" key="15">
    <source>
        <dbReference type="EMBL" id="UTJ07189.1"/>
    </source>
</evidence>
<keyword evidence="6" id="KW-0808">Transferase</keyword>
<dbReference type="PANTHER" id="PTHR43065:SF46">
    <property type="entry name" value="C4-DICARBOXYLATE TRANSPORT SENSOR PROTEIN DCTB"/>
    <property type="match status" value="1"/>
</dbReference>
<dbReference type="InterPro" id="IPR003594">
    <property type="entry name" value="HATPase_dom"/>
</dbReference>
<protein>
    <recommendedName>
        <fullName evidence="3">histidine kinase</fullName>
        <ecNumber evidence="3">2.7.13.3</ecNumber>
    </recommendedName>
</protein>
<proteinExistence type="predicted"/>
<evidence type="ECO:0000256" key="9">
    <source>
        <dbReference type="ARBA" id="ARBA00022777"/>
    </source>
</evidence>
<dbReference type="SUPFAM" id="SSF47384">
    <property type="entry name" value="Homodimeric domain of signal transducing histidine kinase"/>
    <property type="match status" value="1"/>
</dbReference>
<dbReference type="CDD" id="cd00082">
    <property type="entry name" value="HisKA"/>
    <property type="match status" value="1"/>
</dbReference>
<evidence type="ECO:0000256" key="6">
    <source>
        <dbReference type="ARBA" id="ARBA00022679"/>
    </source>
</evidence>
<dbReference type="SMART" id="SM00387">
    <property type="entry name" value="HATPase_c"/>
    <property type="match status" value="1"/>
</dbReference>
<name>A0ABY5E4V6_9BACT</name>
<comment type="subcellular location">
    <subcellularLocation>
        <location evidence="2">Cell membrane</location>
        <topology evidence="2">Multi-pass membrane protein</topology>
    </subcellularLocation>
</comment>
<keyword evidence="5" id="KW-0597">Phosphoprotein</keyword>
<evidence type="ECO:0000256" key="5">
    <source>
        <dbReference type="ARBA" id="ARBA00022553"/>
    </source>
</evidence>
<evidence type="ECO:0000256" key="12">
    <source>
        <dbReference type="ARBA" id="ARBA00023012"/>
    </source>
</evidence>
<evidence type="ECO:0000256" key="8">
    <source>
        <dbReference type="ARBA" id="ARBA00022741"/>
    </source>
</evidence>
<reference evidence="15" key="1">
    <citation type="submission" date="2022-07" db="EMBL/GenBank/DDBJ databases">
        <title>Arcobacter roscoffensis sp. nov., a marine bacterium isolated from coastal seawater collected from Roscoff, France.</title>
        <authorList>
            <person name="Pascual J."/>
            <person name="Lepeaux C."/>
            <person name="Methner A."/>
            <person name="Overmann J."/>
        </authorList>
    </citation>
    <scope>NUCLEOTIDE SEQUENCE</scope>
    <source>
        <strain evidence="15">ARW1-2F2</strain>
    </source>
</reference>
<dbReference type="Pfam" id="PF02518">
    <property type="entry name" value="HATPase_c"/>
    <property type="match status" value="1"/>
</dbReference>
<feature type="transmembrane region" description="Helical" evidence="13">
    <location>
        <begin position="286"/>
        <end position="306"/>
    </location>
</feature>
<evidence type="ECO:0000256" key="2">
    <source>
        <dbReference type="ARBA" id="ARBA00004651"/>
    </source>
</evidence>
<organism evidence="15 16">
    <name type="scientific">Arcobacter roscoffensis</name>
    <dbReference type="NCBI Taxonomy" id="2961520"/>
    <lineage>
        <taxon>Bacteria</taxon>
        <taxon>Pseudomonadati</taxon>
        <taxon>Campylobacterota</taxon>
        <taxon>Epsilonproteobacteria</taxon>
        <taxon>Campylobacterales</taxon>
        <taxon>Arcobacteraceae</taxon>
        <taxon>Arcobacter</taxon>
    </lineage>
</organism>
<dbReference type="GO" id="GO:0005524">
    <property type="term" value="F:ATP binding"/>
    <property type="evidence" value="ECO:0007669"/>
    <property type="project" value="UniProtKB-KW"/>
</dbReference>
<keyword evidence="9" id="KW-0418">Kinase</keyword>
<keyword evidence="11 13" id="KW-1133">Transmembrane helix</keyword>
<dbReference type="PRINTS" id="PR00344">
    <property type="entry name" value="BCTRLSENSOR"/>
</dbReference>
<dbReference type="Proteomes" id="UP001060012">
    <property type="component" value="Chromosome"/>
</dbReference>